<reference evidence="1 2" key="1">
    <citation type="submission" date="2020-07" db="EMBL/GenBank/DDBJ databases">
        <title>A bifunctional nitrone conjugated secondary metabolite targeting the ribosome.</title>
        <authorList>
            <person name="Limbrick E.M."/>
            <person name="Graf M."/>
            <person name="Derewacz D.K."/>
            <person name="Nguyen F."/>
            <person name="Spraggins J.M."/>
            <person name="Wieland M."/>
            <person name="Ynigez-Gutierrez A.E."/>
            <person name="Reisman B.J."/>
            <person name="Zinshteyn B."/>
            <person name="McCulloch K."/>
            <person name="Iverson T.M."/>
            <person name="Green R."/>
            <person name="Wilson D.N."/>
            <person name="Bachmann B.O."/>
        </authorList>
    </citation>
    <scope>NUCLEOTIDE SEQUENCE [LARGE SCALE GENOMIC DNA]</scope>
    <source>
        <strain evidence="2">aurantiaca</strain>
    </source>
</reference>
<protein>
    <submittedName>
        <fullName evidence="1">Uncharacterized protein</fullName>
    </submittedName>
</protein>
<dbReference type="Proteomes" id="UP000509335">
    <property type="component" value="Chromosome"/>
</dbReference>
<dbReference type="EMBL" id="CP058322">
    <property type="protein sequence ID" value="QLD26115.1"/>
    <property type="molecule type" value="Genomic_DNA"/>
</dbReference>
<dbReference type="AlphaFoldDB" id="A0A7H8XML6"/>
<gene>
    <name evidence="1" type="ORF">HXZ27_19455</name>
</gene>
<sequence>MTDSAPASASGGRWGRVFLLTMVLGWVAWAVLACWAAPRESDVGQLARDVAAGRVVTVQRGDGWQRPGAFWGATPNLRPGPRGPTLAWSLPDGRIRYADVGVPLGDPEPAPHGPDGRLTRVAETWPSTSAPAHRIAAAAEVLAAVVVLGWLAVLVAGPDPVVGTRWFWFWLGSLPFGVGVLAWLYRERWRAPYPRSGAGPPPAVARRSGWVGLGWTLLASLGLSLAVAAVRGLLGGALVPG</sequence>
<dbReference type="KEGG" id="mcab:HXZ27_19455"/>
<proteinExistence type="predicted"/>
<evidence type="ECO:0000313" key="2">
    <source>
        <dbReference type="Proteomes" id="UP000509335"/>
    </source>
</evidence>
<name>A0A7H8XML6_9ACTN</name>
<organism evidence="1 2">
    <name type="scientific">Micromonospora carbonacea</name>
    <dbReference type="NCBI Taxonomy" id="47853"/>
    <lineage>
        <taxon>Bacteria</taxon>
        <taxon>Bacillati</taxon>
        <taxon>Actinomycetota</taxon>
        <taxon>Actinomycetes</taxon>
        <taxon>Micromonosporales</taxon>
        <taxon>Micromonosporaceae</taxon>
        <taxon>Micromonospora</taxon>
    </lineage>
</organism>
<evidence type="ECO:0000313" key="1">
    <source>
        <dbReference type="EMBL" id="QLD26115.1"/>
    </source>
</evidence>
<accession>A0A7H8XML6</accession>